<gene>
    <name evidence="15" type="ORF">UFOPK1908_00101</name>
    <name evidence="16" type="ORF">UFOPK3576_01213</name>
</gene>
<dbReference type="InterPro" id="IPR003821">
    <property type="entry name" value="DXP_reductoisomerase"/>
</dbReference>
<dbReference type="InterPro" id="IPR013644">
    <property type="entry name" value="DXP_reductoisomerase_C"/>
</dbReference>
<evidence type="ECO:0000256" key="3">
    <source>
        <dbReference type="ARBA" id="ARBA00005094"/>
    </source>
</evidence>
<dbReference type="EMBL" id="CAEZVB010000001">
    <property type="protein sequence ID" value="CAB4611865.1"/>
    <property type="molecule type" value="Genomic_DNA"/>
</dbReference>
<dbReference type="GO" id="GO:0070402">
    <property type="term" value="F:NADPH binding"/>
    <property type="evidence" value="ECO:0007669"/>
    <property type="project" value="InterPro"/>
</dbReference>
<feature type="domain" description="DXP reductoisomerase C-terminal" evidence="14">
    <location>
        <begin position="267"/>
        <end position="393"/>
    </location>
</feature>
<dbReference type="FunFam" id="3.40.50.720:FF:000045">
    <property type="entry name" value="1-deoxy-D-xylulose 5-phosphate reductoisomerase"/>
    <property type="match status" value="1"/>
</dbReference>
<comment type="catalytic activity">
    <reaction evidence="11">
        <text>2-C-methyl-D-erythritol 4-phosphate + NADP(+) = 1-deoxy-D-xylulose 5-phosphate + NADPH + H(+)</text>
        <dbReference type="Rhea" id="RHEA:13717"/>
        <dbReference type="ChEBI" id="CHEBI:15378"/>
        <dbReference type="ChEBI" id="CHEBI:57783"/>
        <dbReference type="ChEBI" id="CHEBI:57792"/>
        <dbReference type="ChEBI" id="CHEBI:58262"/>
        <dbReference type="ChEBI" id="CHEBI:58349"/>
        <dbReference type="EC" id="1.1.1.267"/>
    </reaction>
    <physiologicalReaction direction="right-to-left" evidence="11">
        <dbReference type="Rhea" id="RHEA:13719"/>
    </physiologicalReaction>
</comment>
<dbReference type="PANTHER" id="PTHR30525:SF0">
    <property type="entry name" value="1-DEOXY-D-XYLULOSE 5-PHOSPHATE REDUCTOISOMERASE, CHLOROPLASTIC"/>
    <property type="match status" value="1"/>
</dbReference>
<dbReference type="Pfam" id="PF02670">
    <property type="entry name" value="DXP_reductoisom"/>
    <property type="match status" value="1"/>
</dbReference>
<accession>A0A6J6HKN2</accession>
<dbReference type="InterPro" id="IPR036169">
    <property type="entry name" value="DXPR_C_sf"/>
</dbReference>
<evidence type="ECO:0000256" key="2">
    <source>
        <dbReference type="ARBA" id="ARBA00001946"/>
    </source>
</evidence>
<sequence length="408" mass="42764">MRAIVILGSTGSIGTQALDVASQNPDRFRIVGLGASGRHIDVIARQAAECDVEVVALSDPSAQEPFQHAFTAACAALKKKVRTLTVLTGSDAQAELAAWPCDVVLNGLAGAAGLVPTLSALRAGRTLALANKESLIIGGDLVRAIAEPGQIVAVDSEHSALAQALRGGTSSEVKRLLLTASGGPFRGWSKEDLVSVTPEQALKHPTWTMGPLVTINSATLVNKGLEVIEAHLLFDIDFDSIDVVVHPQSIVHSMVEFCDGSILAQASPPDMRLPIALGMAWPDRVDGVIPSCDWTQAATWEFFPLDEQAFPAIGIARKAGKAAGTATAVFNAADEACVGAFLDRRIAFTSIIRAVEQVVDEHIAGGDDREGSAWVSGNAVTLAHVKAADAWARIRALEVAAVLANEVK</sequence>
<name>A0A6J6HKN2_9ZZZZ</name>
<evidence type="ECO:0000256" key="6">
    <source>
        <dbReference type="ARBA" id="ARBA00022723"/>
    </source>
</evidence>
<dbReference type="UniPathway" id="UPA00056">
    <property type="reaction ID" value="UER00092"/>
</dbReference>
<evidence type="ECO:0000256" key="7">
    <source>
        <dbReference type="ARBA" id="ARBA00022857"/>
    </source>
</evidence>
<comment type="pathway">
    <text evidence="3">Isoprenoid biosynthesis; isopentenyl diphosphate biosynthesis via DXP pathway; isopentenyl diphosphate from 1-deoxy-D-xylulose 5-phosphate: step 1/6.</text>
</comment>
<proteinExistence type="inferred from homology"/>
<dbReference type="EMBL" id="CAFBMO010000055">
    <property type="protein sequence ID" value="CAB4912380.1"/>
    <property type="molecule type" value="Genomic_DNA"/>
</dbReference>
<comment type="cofactor">
    <cofactor evidence="1">
        <name>Mn(2+)</name>
        <dbReference type="ChEBI" id="CHEBI:29035"/>
    </cofactor>
</comment>
<dbReference type="EC" id="1.1.1.267" evidence="5"/>
<dbReference type="PIRSF" id="PIRSF006205">
    <property type="entry name" value="Dxp_reductismrs"/>
    <property type="match status" value="1"/>
</dbReference>
<reference evidence="15" key="1">
    <citation type="submission" date="2020-05" db="EMBL/GenBank/DDBJ databases">
        <authorList>
            <person name="Chiriac C."/>
            <person name="Salcher M."/>
            <person name="Ghai R."/>
            <person name="Kavagutti S V."/>
        </authorList>
    </citation>
    <scope>NUCLEOTIDE SEQUENCE</scope>
</reference>
<evidence type="ECO:0000256" key="9">
    <source>
        <dbReference type="ARBA" id="ARBA00023211"/>
    </source>
</evidence>
<dbReference type="GO" id="GO:0030145">
    <property type="term" value="F:manganese ion binding"/>
    <property type="evidence" value="ECO:0007669"/>
    <property type="project" value="TreeGrafter"/>
</dbReference>
<comment type="cofactor">
    <cofactor evidence="2">
        <name>Mg(2+)</name>
        <dbReference type="ChEBI" id="CHEBI:18420"/>
    </cofactor>
</comment>
<evidence type="ECO:0000259" key="13">
    <source>
        <dbReference type="Pfam" id="PF08436"/>
    </source>
</evidence>
<evidence type="ECO:0000256" key="10">
    <source>
        <dbReference type="ARBA" id="ARBA00023229"/>
    </source>
</evidence>
<dbReference type="GO" id="GO:0030604">
    <property type="term" value="F:1-deoxy-D-xylulose-5-phosphate reductoisomerase activity"/>
    <property type="evidence" value="ECO:0007669"/>
    <property type="project" value="UniProtKB-EC"/>
</dbReference>
<evidence type="ECO:0000256" key="4">
    <source>
        <dbReference type="ARBA" id="ARBA00006825"/>
    </source>
</evidence>
<dbReference type="Gene3D" id="1.10.1740.10">
    <property type="match status" value="1"/>
</dbReference>
<protein>
    <recommendedName>
        <fullName evidence="5">1-deoxy-D-xylulose-5-phosphate reductoisomerase</fullName>
        <ecNumber evidence="5">1.1.1.267</ecNumber>
    </recommendedName>
</protein>
<keyword evidence="10" id="KW-0414">Isoprene biosynthesis</keyword>
<dbReference type="PANTHER" id="PTHR30525">
    <property type="entry name" value="1-DEOXY-D-XYLULOSE 5-PHOSPHATE REDUCTOISOMERASE"/>
    <property type="match status" value="1"/>
</dbReference>
<dbReference type="InterPro" id="IPR026877">
    <property type="entry name" value="DXPR_C"/>
</dbReference>
<organism evidence="15">
    <name type="scientific">freshwater metagenome</name>
    <dbReference type="NCBI Taxonomy" id="449393"/>
    <lineage>
        <taxon>unclassified sequences</taxon>
        <taxon>metagenomes</taxon>
        <taxon>ecological metagenomes</taxon>
    </lineage>
</organism>
<dbReference type="SUPFAM" id="SSF51735">
    <property type="entry name" value="NAD(P)-binding Rossmann-fold domains"/>
    <property type="match status" value="1"/>
</dbReference>
<comment type="similarity">
    <text evidence="4">Belongs to the DXR family.</text>
</comment>
<evidence type="ECO:0000259" key="12">
    <source>
        <dbReference type="Pfam" id="PF02670"/>
    </source>
</evidence>
<dbReference type="Pfam" id="PF13288">
    <property type="entry name" value="DXPR_C"/>
    <property type="match status" value="1"/>
</dbReference>
<evidence type="ECO:0000256" key="1">
    <source>
        <dbReference type="ARBA" id="ARBA00001936"/>
    </source>
</evidence>
<evidence type="ECO:0000256" key="5">
    <source>
        <dbReference type="ARBA" id="ARBA00012366"/>
    </source>
</evidence>
<dbReference type="GO" id="GO:0051484">
    <property type="term" value="P:isopentenyl diphosphate biosynthetic process, methylerythritol 4-phosphate pathway involved in terpenoid biosynthetic process"/>
    <property type="evidence" value="ECO:0007669"/>
    <property type="project" value="TreeGrafter"/>
</dbReference>
<evidence type="ECO:0000313" key="15">
    <source>
        <dbReference type="EMBL" id="CAB4611865.1"/>
    </source>
</evidence>
<keyword evidence="8" id="KW-0560">Oxidoreductase</keyword>
<evidence type="ECO:0000259" key="14">
    <source>
        <dbReference type="Pfam" id="PF13288"/>
    </source>
</evidence>
<dbReference type="HAMAP" id="MF_00183">
    <property type="entry name" value="DXP_reductoisom"/>
    <property type="match status" value="1"/>
</dbReference>
<dbReference type="InterPro" id="IPR013512">
    <property type="entry name" value="DXP_reductoisomerase_N"/>
</dbReference>
<feature type="domain" description="1-deoxy-D-xylulose 5-phosphate reductoisomerase C-terminal" evidence="13">
    <location>
        <begin position="151"/>
        <end position="234"/>
    </location>
</feature>
<feature type="domain" description="1-deoxy-D-xylulose 5-phosphate reductoisomerase N-terminal" evidence="12">
    <location>
        <begin position="4"/>
        <end position="139"/>
    </location>
</feature>
<dbReference type="NCBIfam" id="TIGR00243">
    <property type="entry name" value="Dxr"/>
    <property type="match status" value="1"/>
</dbReference>
<evidence type="ECO:0000313" key="16">
    <source>
        <dbReference type="EMBL" id="CAB4912380.1"/>
    </source>
</evidence>
<keyword evidence="6" id="KW-0479">Metal-binding</keyword>
<dbReference type="InterPro" id="IPR036291">
    <property type="entry name" value="NAD(P)-bd_dom_sf"/>
</dbReference>
<keyword evidence="7" id="KW-0521">NADP</keyword>
<dbReference type="Gene3D" id="3.40.50.720">
    <property type="entry name" value="NAD(P)-binding Rossmann-like Domain"/>
    <property type="match status" value="1"/>
</dbReference>
<evidence type="ECO:0000256" key="11">
    <source>
        <dbReference type="ARBA" id="ARBA00048543"/>
    </source>
</evidence>
<dbReference type="Pfam" id="PF08436">
    <property type="entry name" value="DXP_redisom_C"/>
    <property type="match status" value="1"/>
</dbReference>
<dbReference type="SUPFAM" id="SSF55347">
    <property type="entry name" value="Glyceraldehyde-3-phosphate dehydrogenase-like, C-terminal domain"/>
    <property type="match status" value="1"/>
</dbReference>
<evidence type="ECO:0000256" key="8">
    <source>
        <dbReference type="ARBA" id="ARBA00023002"/>
    </source>
</evidence>
<keyword evidence="9" id="KW-0464">Manganese</keyword>
<dbReference type="AlphaFoldDB" id="A0A6J6HKN2"/>
<dbReference type="SUPFAM" id="SSF69055">
    <property type="entry name" value="1-deoxy-D-xylulose-5-phosphate reductoisomerase, C-terminal domain"/>
    <property type="match status" value="1"/>
</dbReference>